<feature type="domain" description="Peptidase S9 prolyl oligopeptidase catalytic" evidence="4">
    <location>
        <begin position="451"/>
        <end position="652"/>
    </location>
</feature>
<dbReference type="SUPFAM" id="SSF56601">
    <property type="entry name" value="beta-lactamase/transpeptidase-like"/>
    <property type="match status" value="1"/>
</dbReference>
<dbReference type="SUPFAM" id="SSF82171">
    <property type="entry name" value="DPP6 N-terminal domain-like"/>
    <property type="match status" value="1"/>
</dbReference>
<dbReference type="GO" id="GO:0004252">
    <property type="term" value="F:serine-type endopeptidase activity"/>
    <property type="evidence" value="ECO:0007669"/>
    <property type="project" value="TreeGrafter"/>
</dbReference>
<dbReference type="InterPro" id="IPR001375">
    <property type="entry name" value="Peptidase_S9_cat"/>
</dbReference>
<dbReference type="PANTHER" id="PTHR42776:SF27">
    <property type="entry name" value="DIPEPTIDYL PEPTIDASE FAMILY MEMBER 6"/>
    <property type="match status" value="1"/>
</dbReference>
<keyword evidence="2" id="KW-0720">Serine protease</keyword>
<evidence type="ECO:0000256" key="2">
    <source>
        <dbReference type="ARBA" id="ARBA00022825"/>
    </source>
</evidence>
<organism evidence="5 6">
    <name type="scientific">Nocardioides marmotae</name>
    <dbReference type="NCBI Taxonomy" id="2663857"/>
    <lineage>
        <taxon>Bacteria</taxon>
        <taxon>Bacillati</taxon>
        <taxon>Actinomycetota</taxon>
        <taxon>Actinomycetes</taxon>
        <taxon>Propionibacteriales</taxon>
        <taxon>Nocardioidaceae</taxon>
        <taxon>Nocardioides</taxon>
    </lineage>
</organism>
<protein>
    <submittedName>
        <fullName evidence="5">Serine hydrolase</fullName>
    </submittedName>
</protein>
<keyword evidence="2" id="KW-0645">Protease</keyword>
<keyword evidence="1 5" id="KW-0378">Hydrolase</keyword>
<dbReference type="GO" id="GO:0006508">
    <property type="term" value="P:proteolysis"/>
    <property type="evidence" value="ECO:0007669"/>
    <property type="project" value="InterPro"/>
</dbReference>
<dbReference type="Proteomes" id="UP000433406">
    <property type="component" value="Unassembled WGS sequence"/>
</dbReference>
<keyword evidence="6" id="KW-1185">Reference proteome</keyword>
<proteinExistence type="predicted"/>
<dbReference type="Pfam" id="PF07676">
    <property type="entry name" value="PD40"/>
    <property type="match status" value="3"/>
</dbReference>
<dbReference type="Gene3D" id="2.120.10.30">
    <property type="entry name" value="TolB, C-terminal domain"/>
    <property type="match status" value="2"/>
</dbReference>
<name>A0A6I3J3Y4_9ACTN</name>
<dbReference type="SUPFAM" id="SSF53474">
    <property type="entry name" value="alpha/beta-Hydrolases"/>
    <property type="match status" value="1"/>
</dbReference>
<dbReference type="Pfam" id="PF00326">
    <property type="entry name" value="Peptidase_S9"/>
    <property type="match status" value="1"/>
</dbReference>
<sequence length="1121" mass="119326">MTRPPRIDDLTELAVPSQPALSPDGATVVHVVRTLDLAEDRTVDRLWLVGAVGGAAGGDARPLTTGPEDTAPAWSPDGTTIAFLRAGQVHLVAATGGEPRAVTDLPLGAGAPAWSPDGTRLLLSAPVDPAPVDPACPGDPAAPVVAQRLDYQSDGAGLLGAVRRQVHVVDVASDEVRRVTEGVDHADGAVWSPDGRTVAFLRRVGEDSDLTFRTAVHLLEVEDRKATPRVVALADGLAGAVTFAPDGASLLVIGHPGDPVGHQRLLRVPLDGGAPRDLTGHLDRNVMAGGPAYPGARPHVLPDGRVLLAVRDRGCTHLWALEATDPASDRAPSATPVLAGAGRVVSGLSVVGETAVVVLATPTSYGELVALDLATGAETVLTDHGAPLADVERYLPEQRTFTISDGVEVEGWLVRDPARSGPRPLLVDVHGGPHNAWNAAADEMHPYHQELAARGWAVLLVNPRGSDGYGEEFYDGVNGAWGTADARDFLEPVDALVAEGVADADRLAITGYSYGGFTTCWLTAHDDRFKAGVAGGVVSDMVSMYGTCDDGTCMSSYELGGTPWEQPEAYAAMSPITHVDRVTTPTLVLHGLEDRTCPVGQAQQWHTSLRHRGVPTELVLYPGAAHAFILLGRPSHRLDYAHRVVEWVERHVLRGGRPRLDAAHWQRRLTALAEKHGVPGAQLGILRLGDPSDPGAGGDEQVVATHGVLSLDTGAPVTRDSVFQIGSITKVWTATVVMQLVDEGLADLDAPVVEVLPELRLADPDVTKQVTLRHLLTHTSGIDGDVFTDTGRGDDCLEKYVALLHEQTQNHPLGATWSYCNAGFSVLGRVIEVLTGTTWDQALRERLFTPLGMRHALTLPEEALLEAAAVGHVTEDGRKQTAPVWQLPRSVGPAGLVTADAADVLAFARLHLTEGLAPDGTRVLGEETARAMAAHQAELPDVHSLGDSWGLGWIRFGWDGRRVYGHDGNTIGQAAFLRVLPEAGLAVTLLTNNDGARDLYEDLYRELFAELAEVTMPPRLVPPSPPSDVDVTPYVGTYARAGVEMVVLDGPEGPRLRTTILGPLAEMVPDPVEEHALVPYAPGMFLLKPPEAETWFPVTFYELPTGERYLHHGVRATPKVD</sequence>
<accession>A0A6I3J3Y4</accession>
<dbReference type="InterPro" id="IPR029058">
    <property type="entry name" value="AB_hydrolase_fold"/>
</dbReference>
<dbReference type="EMBL" id="WLCI01000002">
    <property type="protein sequence ID" value="MTB93524.1"/>
    <property type="molecule type" value="Genomic_DNA"/>
</dbReference>
<gene>
    <name evidence="5" type="ORF">GGQ22_00370</name>
</gene>
<dbReference type="InterPro" id="IPR011042">
    <property type="entry name" value="6-blade_b-propeller_TolB-like"/>
</dbReference>
<dbReference type="Gene3D" id="3.40.710.10">
    <property type="entry name" value="DD-peptidase/beta-lactamase superfamily"/>
    <property type="match status" value="1"/>
</dbReference>
<evidence type="ECO:0000313" key="6">
    <source>
        <dbReference type="Proteomes" id="UP000433406"/>
    </source>
</evidence>
<dbReference type="InterPro" id="IPR012338">
    <property type="entry name" value="Beta-lactam/transpept-like"/>
</dbReference>
<dbReference type="InterPro" id="IPR011659">
    <property type="entry name" value="WD40"/>
</dbReference>
<evidence type="ECO:0000259" key="4">
    <source>
        <dbReference type="Pfam" id="PF00326"/>
    </source>
</evidence>
<evidence type="ECO:0000313" key="5">
    <source>
        <dbReference type="EMBL" id="MTB93524.1"/>
    </source>
</evidence>
<comment type="caution">
    <text evidence="5">The sequence shown here is derived from an EMBL/GenBank/DDBJ whole genome shotgun (WGS) entry which is preliminary data.</text>
</comment>
<dbReference type="RefSeq" id="WP_154613415.1">
    <property type="nucleotide sequence ID" value="NZ_CP053660.1"/>
</dbReference>
<dbReference type="Gene3D" id="3.40.50.1820">
    <property type="entry name" value="alpha/beta hydrolase"/>
    <property type="match status" value="1"/>
</dbReference>
<dbReference type="Pfam" id="PF00144">
    <property type="entry name" value="Beta-lactamase"/>
    <property type="match status" value="1"/>
</dbReference>
<feature type="domain" description="Beta-lactamase-related" evidence="3">
    <location>
        <begin position="666"/>
        <end position="1003"/>
    </location>
</feature>
<dbReference type="InterPro" id="IPR001466">
    <property type="entry name" value="Beta-lactam-related"/>
</dbReference>
<evidence type="ECO:0000256" key="1">
    <source>
        <dbReference type="ARBA" id="ARBA00022801"/>
    </source>
</evidence>
<reference evidence="5 6" key="1">
    <citation type="submission" date="2019-10" db="EMBL/GenBank/DDBJ databases">
        <title>Nocardioides novel species isolated from the excrement of Marmot.</title>
        <authorList>
            <person name="Zhang G."/>
        </authorList>
    </citation>
    <scope>NUCLEOTIDE SEQUENCE [LARGE SCALE GENOMIC DNA]</scope>
    <source>
        <strain evidence="6">zg-579</strain>
    </source>
</reference>
<dbReference type="PANTHER" id="PTHR42776">
    <property type="entry name" value="SERINE PEPTIDASE S9 FAMILY MEMBER"/>
    <property type="match status" value="1"/>
</dbReference>
<evidence type="ECO:0000259" key="3">
    <source>
        <dbReference type="Pfam" id="PF00144"/>
    </source>
</evidence>
<dbReference type="AlphaFoldDB" id="A0A6I3J3Y4"/>